<protein>
    <submittedName>
        <fullName evidence="2">Glycosyltransferase family 4 protein</fullName>
    </submittedName>
</protein>
<dbReference type="Proteomes" id="UP000441523">
    <property type="component" value="Unassembled WGS sequence"/>
</dbReference>
<sequence length="845" mass="94616">MAINRVSLRALASLLRLSPSAPPITVPPNLRGSVDAYRGGVLTGWAYDPKNPDAAVPVEARLGGVVVARERADRFREDLKAAKIGSGRHAFAMRLEPDIIAKEKLPGQVLEVYVVGNPAKFLGKLSISQVFQPDASQEIPYAIIQGMQERVLASLGVISPANGAEVKPPAKSAAAHPAYMPLLRAVGHEERAFNFGEFSRRPLLSPYAEQLRDRLNLKERFPGDDDQDHFYRWYIDEYGSTRYPHRAPFTAREISYLNEPIPLGGSKYALSRVALWYALDDVEIRTSLALATDPGYRRVAYWWASQKANALHVEDCLVSHRMETFLRAIPGPSQRSFLPLSTFMEEAFAHDPNLSWVSNMDDSQIRICCYFVVLLEAAHNPGILRFLPREVIDYFLLDRSPNFELVSTYIADRCESRNRLTLKTYQALIDRQGFDIARACYRTLTPDGDRIDAARLRPRAAADSRAFVQVIAPFEKTSGLATAGRSTRELIRHTGIPARSVNFSIDNPQPGADDSDYDQILSAGAAVNVIHINADLLPLVFAYSPDVFTGSYNVGFFFWELDKIPTCHRLALELVDEIWVASEYNRRCYAQATKKPVLNMRLAAQDLASIDVASARSEMNALAGTTDEVFIFFLTYDSLSYIQRKNPMAAIRAFREAFPDERDVRLVIKTHNASVINESGTSHEWRYLLDACQSDSRISLIDRTVSHETILQLVSAADCYVSLHRSEGFGLGMLEAMQLGTPVACTGYSGNADFCTPETAWLIEYDEVRPKAGDYAYAGPEHRWAEPRHASTVKILRAVRRNAAERTRRATNASELVSERYRPETLSRLIGVRIRQICSDRGIQI</sequence>
<comment type="caution">
    <text evidence="2">The sequence shown here is derived from an EMBL/GenBank/DDBJ whole genome shotgun (WGS) entry which is preliminary data.</text>
</comment>
<dbReference type="GO" id="GO:0016757">
    <property type="term" value="F:glycosyltransferase activity"/>
    <property type="evidence" value="ECO:0007669"/>
    <property type="project" value="InterPro"/>
</dbReference>
<dbReference type="PANTHER" id="PTHR46656">
    <property type="entry name" value="PUTATIVE-RELATED"/>
    <property type="match status" value="1"/>
</dbReference>
<dbReference type="AlphaFoldDB" id="A0A6N6MTU2"/>
<name>A0A6N6MTU2_9HYPH</name>
<feature type="domain" description="Glycosyl transferase family 1" evidence="1">
    <location>
        <begin position="644"/>
        <end position="759"/>
    </location>
</feature>
<gene>
    <name evidence="2" type="ORF">F6X51_04210</name>
</gene>
<reference evidence="2 3" key="1">
    <citation type="submission" date="2019-09" db="EMBL/GenBank/DDBJ databases">
        <title>YIM 132548 draft genome.</title>
        <authorList>
            <person name="Jiang L."/>
        </authorList>
    </citation>
    <scope>NUCLEOTIDE SEQUENCE [LARGE SCALE GENOMIC DNA]</scope>
    <source>
        <strain evidence="2 3">YIM 132548</strain>
    </source>
</reference>
<keyword evidence="3" id="KW-1185">Reference proteome</keyword>
<evidence type="ECO:0000313" key="2">
    <source>
        <dbReference type="EMBL" id="KAB1075100.1"/>
    </source>
</evidence>
<dbReference type="SUPFAM" id="SSF53756">
    <property type="entry name" value="UDP-Glycosyltransferase/glycogen phosphorylase"/>
    <property type="match status" value="1"/>
</dbReference>
<proteinExistence type="predicted"/>
<keyword evidence="2" id="KW-0808">Transferase</keyword>
<dbReference type="Pfam" id="PF00534">
    <property type="entry name" value="Glycos_transf_1"/>
    <property type="match status" value="1"/>
</dbReference>
<evidence type="ECO:0000259" key="1">
    <source>
        <dbReference type="Pfam" id="PF00534"/>
    </source>
</evidence>
<dbReference type="Gene3D" id="3.40.50.2000">
    <property type="entry name" value="Glycogen Phosphorylase B"/>
    <property type="match status" value="1"/>
</dbReference>
<accession>A0A6N6MTU2</accession>
<organism evidence="2 3">
    <name type="scientific">Methylobacterium planeticum</name>
    <dbReference type="NCBI Taxonomy" id="2615211"/>
    <lineage>
        <taxon>Bacteria</taxon>
        <taxon>Pseudomonadati</taxon>
        <taxon>Pseudomonadota</taxon>
        <taxon>Alphaproteobacteria</taxon>
        <taxon>Hyphomicrobiales</taxon>
        <taxon>Methylobacteriaceae</taxon>
        <taxon>Methylobacterium</taxon>
    </lineage>
</organism>
<dbReference type="RefSeq" id="WP_150961972.1">
    <property type="nucleotide sequence ID" value="NZ_VZZJ01000003.1"/>
</dbReference>
<evidence type="ECO:0000313" key="3">
    <source>
        <dbReference type="Proteomes" id="UP000441523"/>
    </source>
</evidence>
<dbReference type="EMBL" id="VZZJ01000003">
    <property type="protein sequence ID" value="KAB1075100.1"/>
    <property type="molecule type" value="Genomic_DNA"/>
</dbReference>
<dbReference type="PANTHER" id="PTHR46656:SF3">
    <property type="entry name" value="PUTATIVE-RELATED"/>
    <property type="match status" value="1"/>
</dbReference>
<dbReference type="InterPro" id="IPR001296">
    <property type="entry name" value="Glyco_trans_1"/>
</dbReference>